<evidence type="ECO:0000313" key="2">
    <source>
        <dbReference type="EMBL" id="MBC5721418.1"/>
    </source>
</evidence>
<comment type="caution">
    <text evidence="2">The sequence shown here is derived from an EMBL/GenBank/DDBJ whole genome shotgun (WGS) entry which is preliminary data.</text>
</comment>
<dbReference type="AlphaFoldDB" id="A0A8J6M691"/>
<dbReference type="EMBL" id="JACOPO010000001">
    <property type="protein sequence ID" value="MBC5721418.1"/>
    <property type="molecule type" value="Genomic_DNA"/>
</dbReference>
<accession>A0A8J6M691</accession>
<keyword evidence="3" id="KW-1185">Reference proteome</keyword>
<reference evidence="2" key="1">
    <citation type="submission" date="2020-08" db="EMBL/GenBank/DDBJ databases">
        <title>Genome public.</title>
        <authorList>
            <person name="Liu C."/>
            <person name="Sun Q."/>
        </authorList>
    </citation>
    <scope>NUCLEOTIDE SEQUENCE</scope>
    <source>
        <strain evidence="2">NSJ-23</strain>
    </source>
</reference>
<evidence type="ECO:0000313" key="3">
    <source>
        <dbReference type="Proteomes" id="UP000628736"/>
    </source>
</evidence>
<dbReference type="Proteomes" id="UP000628736">
    <property type="component" value="Unassembled WGS sequence"/>
</dbReference>
<name>A0A8J6M691_9FIRM</name>
<protein>
    <submittedName>
        <fullName evidence="2">Uncharacterized protein</fullName>
    </submittedName>
</protein>
<keyword evidence="1" id="KW-0472">Membrane</keyword>
<keyword evidence="1" id="KW-1133">Transmembrane helix</keyword>
<dbReference type="RefSeq" id="WP_186851894.1">
    <property type="nucleotide sequence ID" value="NZ_JACOPO010000001.1"/>
</dbReference>
<sequence length="228" mass="25497">MEGLGQKRLGVGLTLLLLVGPLIVFVLLSLGFPPVIGNLKAARAMKEYAAQVHPEWRAQGHWAGYDLVGGGYYLSFSDGGEKRSLGYGGLVVEDKEREEALRKKLYIDSVIRRTGLWVPDQNITMWSARWSPQMPDEAVISVDVQFYGGADEPIPDEAVMRERMADQAMLAYEVLAAHCPIHRFSVRYHHRGTEGKQGGMLWNRITVDLPQGETMTRYHILTGELVTT</sequence>
<gene>
    <name evidence="2" type="ORF">H8S11_01075</name>
</gene>
<organism evidence="2 3">
    <name type="scientific">Flintibacter hominis</name>
    <dbReference type="NCBI Taxonomy" id="2763048"/>
    <lineage>
        <taxon>Bacteria</taxon>
        <taxon>Bacillati</taxon>
        <taxon>Bacillota</taxon>
        <taxon>Clostridia</taxon>
        <taxon>Eubacteriales</taxon>
        <taxon>Flintibacter</taxon>
    </lineage>
</organism>
<feature type="transmembrane region" description="Helical" evidence="1">
    <location>
        <begin position="12"/>
        <end position="36"/>
    </location>
</feature>
<keyword evidence="1" id="KW-0812">Transmembrane</keyword>
<proteinExistence type="predicted"/>
<evidence type="ECO:0000256" key="1">
    <source>
        <dbReference type="SAM" id="Phobius"/>
    </source>
</evidence>